<gene>
    <name evidence="5 6" type="primary">EFM7</name>
    <name evidence="6" type="ORF">LTR77_004703</name>
</gene>
<dbReference type="PANTHER" id="PTHR14614:SF10">
    <property type="entry name" value="PROTEIN N-TERMINAL AND LYSINE N-METHYLTRANSFERASE EFM7"/>
    <property type="match status" value="1"/>
</dbReference>
<dbReference type="Gene3D" id="3.40.50.150">
    <property type="entry name" value="Vaccinia Virus protein VP39"/>
    <property type="match status" value="1"/>
</dbReference>
<dbReference type="GO" id="GO:0032259">
    <property type="term" value="P:methylation"/>
    <property type="evidence" value="ECO:0007669"/>
    <property type="project" value="UniProtKB-KW"/>
</dbReference>
<name>A0AAV9PC83_9PEZI</name>
<evidence type="ECO:0000256" key="3">
    <source>
        <dbReference type="ARBA" id="ARBA00022679"/>
    </source>
</evidence>
<dbReference type="GO" id="GO:0016279">
    <property type="term" value="F:protein-lysine N-methyltransferase activity"/>
    <property type="evidence" value="ECO:0007669"/>
    <property type="project" value="UniProtKB-UniRule"/>
</dbReference>
<dbReference type="EMBL" id="JAVRRT010000007">
    <property type="protein sequence ID" value="KAK5170119.1"/>
    <property type="molecule type" value="Genomic_DNA"/>
</dbReference>
<dbReference type="InterPro" id="IPR025784">
    <property type="entry name" value="EFM7"/>
</dbReference>
<dbReference type="AlphaFoldDB" id="A0AAV9PC83"/>
<evidence type="ECO:0000256" key="2">
    <source>
        <dbReference type="ARBA" id="ARBA00022603"/>
    </source>
</evidence>
<keyword evidence="4 5" id="KW-0949">S-adenosyl-L-methionine</keyword>
<evidence type="ECO:0000313" key="6">
    <source>
        <dbReference type="EMBL" id="KAK5170119.1"/>
    </source>
</evidence>
<feature type="binding site" evidence="5">
    <location>
        <position position="169"/>
    </location>
    <ligand>
        <name>S-adenosyl-L-methionine</name>
        <dbReference type="ChEBI" id="CHEBI:59789"/>
    </ligand>
</feature>
<evidence type="ECO:0000313" key="7">
    <source>
        <dbReference type="Proteomes" id="UP001337655"/>
    </source>
</evidence>
<feature type="binding site" evidence="5">
    <location>
        <begin position="86"/>
        <end position="88"/>
    </location>
    <ligand>
        <name>S-adenosyl-L-methionine</name>
        <dbReference type="ChEBI" id="CHEBI:59789"/>
    </ligand>
</feature>
<accession>A0AAV9PC83</accession>
<dbReference type="GO" id="GO:0071885">
    <property type="term" value="F:N-terminal protein N-methyltransferase activity"/>
    <property type="evidence" value="ECO:0007669"/>
    <property type="project" value="UniProtKB-UniRule"/>
</dbReference>
<dbReference type="InterPro" id="IPR019410">
    <property type="entry name" value="Methyltransf_16"/>
</dbReference>
<dbReference type="RefSeq" id="XP_064659317.1">
    <property type="nucleotide sequence ID" value="XM_064801956.1"/>
</dbReference>
<comment type="subcellular location">
    <subcellularLocation>
        <location evidence="5">Cytoplasm</location>
    </subcellularLocation>
</comment>
<comment type="similarity">
    <text evidence="5">Belongs to the class I-like SAM-binding methyltransferase superfamily. EFM7 family.</text>
</comment>
<dbReference type="Pfam" id="PF10294">
    <property type="entry name" value="Methyltransf_16"/>
    <property type="match status" value="1"/>
</dbReference>
<dbReference type="HAMAP" id="MF_03223">
    <property type="entry name" value="Methyltr_EFM7"/>
    <property type="match status" value="1"/>
</dbReference>
<sequence length="265" mass="29095">MAHTADSDGEDAALGIFDAPEGFYEPEKQSTTVNHTTLAGQELTLRLVGHSPLWGHYIWQAALTISTYLETHASTLLHNKTVLELGAAAGLPSIIAALNGAKCVVATDYPDQDLVDILRHNLVSNCASQDRVRVDGYLWGADISRLLSYLPDKSNSTAAEHGFDVLILADLLFNHSEHQKLLSTILQTLRKPSSNSTSGTALVFFSPYRPHLLEADMAFFPLAEAGGLKVEKLLETKMEKVMFPEDRGDEEVRRTVFGFALTWAE</sequence>
<feature type="binding site" evidence="5">
    <location>
        <position position="59"/>
    </location>
    <ligand>
        <name>S-adenosyl-L-methionine</name>
        <dbReference type="ChEBI" id="CHEBI:59789"/>
    </ligand>
</feature>
<keyword evidence="2 5" id="KW-0489">Methyltransferase</keyword>
<dbReference type="SUPFAM" id="SSF53335">
    <property type="entry name" value="S-adenosyl-L-methionine-dependent methyltransferases"/>
    <property type="match status" value="1"/>
</dbReference>
<keyword evidence="7" id="KW-1185">Reference proteome</keyword>
<evidence type="ECO:0000256" key="1">
    <source>
        <dbReference type="ARBA" id="ARBA00022490"/>
    </source>
</evidence>
<comment type="function">
    <text evidence="5">S-adenosyl-L-methionine-dependent protein methyltransferase that trimethylates the N-terminal glycine 'Gly-2' of elongation factor 1-alpha, before also catalyzing the mono- and dimethylation of 'Lys-3'.</text>
</comment>
<keyword evidence="3 5" id="KW-0808">Transferase</keyword>
<dbReference type="InterPro" id="IPR029063">
    <property type="entry name" value="SAM-dependent_MTases_sf"/>
</dbReference>
<evidence type="ECO:0000256" key="4">
    <source>
        <dbReference type="ARBA" id="ARBA00022691"/>
    </source>
</evidence>
<feature type="binding site" evidence="5">
    <location>
        <position position="139"/>
    </location>
    <ligand>
        <name>S-adenosyl-L-methionine</name>
        <dbReference type="ChEBI" id="CHEBI:59789"/>
    </ligand>
</feature>
<comment type="caution">
    <text evidence="6">The sequence shown here is derived from an EMBL/GenBank/DDBJ whole genome shotgun (WGS) entry which is preliminary data.</text>
</comment>
<dbReference type="PANTHER" id="PTHR14614">
    <property type="entry name" value="HEPATOCELLULAR CARCINOMA-ASSOCIATED ANTIGEN"/>
    <property type="match status" value="1"/>
</dbReference>
<dbReference type="GO" id="GO:0005737">
    <property type="term" value="C:cytoplasm"/>
    <property type="evidence" value="ECO:0007669"/>
    <property type="project" value="UniProtKB-SubCell"/>
</dbReference>
<organism evidence="6 7">
    <name type="scientific">Saxophila tyrrhenica</name>
    <dbReference type="NCBI Taxonomy" id="1690608"/>
    <lineage>
        <taxon>Eukaryota</taxon>
        <taxon>Fungi</taxon>
        <taxon>Dikarya</taxon>
        <taxon>Ascomycota</taxon>
        <taxon>Pezizomycotina</taxon>
        <taxon>Dothideomycetes</taxon>
        <taxon>Dothideomycetidae</taxon>
        <taxon>Mycosphaerellales</taxon>
        <taxon>Extremaceae</taxon>
        <taxon>Saxophila</taxon>
    </lineage>
</organism>
<reference evidence="6 7" key="1">
    <citation type="submission" date="2023-08" db="EMBL/GenBank/DDBJ databases">
        <title>Black Yeasts Isolated from many extreme environments.</title>
        <authorList>
            <person name="Coleine C."/>
            <person name="Stajich J.E."/>
            <person name="Selbmann L."/>
        </authorList>
    </citation>
    <scope>NUCLEOTIDE SEQUENCE [LARGE SCALE GENOMIC DNA]</scope>
    <source>
        <strain evidence="6 7">CCFEE 5935</strain>
    </source>
</reference>
<evidence type="ECO:0000256" key="5">
    <source>
        <dbReference type="HAMAP-Rule" id="MF_03223"/>
    </source>
</evidence>
<keyword evidence="1 5" id="KW-0963">Cytoplasm</keyword>
<dbReference type="Proteomes" id="UP001337655">
    <property type="component" value="Unassembled WGS sequence"/>
</dbReference>
<protein>
    <recommendedName>
        <fullName evidence="5">Protein N-terminal and lysine N-methyltransferase EFM7</fullName>
        <ecNumber evidence="5">2.1.1.-</ecNumber>
    </recommendedName>
    <alternativeName>
        <fullName evidence="5">Elongation factor methyltransferase 7</fullName>
    </alternativeName>
</protein>
<dbReference type="GeneID" id="89926048"/>
<proteinExistence type="inferred from homology"/>
<dbReference type="CDD" id="cd02440">
    <property type="entry name" value="AdoMet_MTases"/>
    <property type="match status" value="1"/>
</dbReference>
<feature type="binding site" evidence="5">
    <location>
        <position position="108"/>
    </location>
    <ligand>
        <name>S-adenosyl-L-methionine</name>
        <dbReference type="ChEBI" id="CHEBI:59789"/>
    </ligand>
</feature>
<dbReference type="PROSITE" id="PS51560">
    <property type="entry name" value="SAM_MT_NNT1"/>
    <property type="match status" value="1"/>
</dbReference>
<dbReference type="EC" id="2.1.1.-" evidence="5"/>